<name>A0AAD9QK67_ACRCE</name>
<keyword evidence="4" id="KW-0997">Cell inner membrane</keyword>
<evidence type="ECO:0000256" key="1">
    <source>
        <dbReference type="ARBA" id="ARBA00004429"/>
    </source>
</evidence>
<dbReference type="InterPro" id="IPR007334">
    <property type="entry name" value="UPF0208"/>
</dbReference>
<protein>
    <recommendedName>
        <fullName evidence="11">Transmembrane protein 35A</fullName>
    </recommendedName>
</protein>
<dbReference type="GO" id="GO:0005886">
    <property type="term" value="C:plasma membrane"/>
    <property type="evidence" value="ECO:0007669"/>
    <property type="project" value="UniProtKB-SubCell"/>
</dbReference>
<accession>A0AAD9QK67</accession>
<reference evidence="9" key="1">
    <citation type="journal article" date="2023" name="G3 (Bethesda)">
        <title>Whole genome assembly and annotation of the endangered Caribbean coral Acropora cervicornis.</title>
        <authorList>
            <person name="Selwyn J.D."/>
            <person name="Vollmer S.V."/>
        </authorList>
    </citation>
    <scope>NUCLEOTIDE SEQUENCE</scope>
    <source>
        <strain evidence="9">K2</strain>
    </source>
</reference>
<evidence type="ECO:0000256" key="5">
    <source>
        <dbReference type="ARBA" id="ARBA00022692"/>
    </source>
</evidence>
<comment type="similarity">
    <text evidence="2">Belongs to the DoxX family.</text>
</comment>
<feature type="transmembrane region" description="Helical" evidence="8">
    <location>
        <begin position="61"/>
        <end position="81"/>
    </location>
</feature>
<evidence type="ECO:0000256" key="6">
    <source>
        <dbReference type="ARBA" id="ARBA00022989"/>
    </source>
</evidence>
<feature type="transmembrane region" description="Helical" evidence="8">
    <location>
        <begin position="114"/>
        <end position="134"/>
    </location>
</feature>
<keyword evidence="10" id="KW-1185">Reference proteome</keyword>
<reference evidence="9" key="2">
    <citation type="journal article" date="2023" name="Science">
        <title>Genomic signatures of disease resistance in endangered staghorn corals.</title>
        <authorList>
            <person name="Vollmer S.V."/>
            <person name="Selwyn J.D."/>
            <person name="Despard B.A."/>
            <person name="Roesel C.L."/>
        </authorList>
    </citation>
    <scope>NUCLEOTIDE SEQUENCE</scope>
    <source>
        <strain evidence="9">K2</strain>
    </source>
</reference>
<evidence type="ECO:0008006" key="11">
    <source>
        <dbReference type="Google" id="ProtNLM"/>
    </source>
</evidence>
<feature type="transmembrane region" description="Helical" evidence="8">
    <location>
        <begin position="88"/>
        <end position="108"/>
    </location>
</feature>
<keyword evidence="3" id="KW-1003">Cell membrane</keyword>
<dbReference type="PANTHER" id="PTHR13163:SF2">
    <property type="entry name" value="TRANSMEMBRANE PROTEIN 35B"/>
    <property type="match status" value="1"/>
</dbReference>
<dbReference type="Proteomes" id="UP001249851">
    <property type="component" value="Unassembled WGS sequence"/>
</dbReference>
<evidence type="ECO:0000313" key="10">
    <source>
        <dbReference type="Proteomes" id="UP001249851"/>
    </source>
</evidence>
<comment type="caution">
    <text evidence="9">The sequence shown here is derived from an EMBL/GenBank/DDBJ whole genome shotgun (WGS) entry which is preliminary data.</text>
</comment>
<dbReference type="EMBL" id="JARQWQ010000027">
    <property type="protein sequence ID" value="KAK2562843.1"/>
    <property type="molecule type" value="Genomic_DNA"/>
</dbReference>
<comment type="subcellular location">
    <subcellularLocation>
        <location evidence="1">Cell inner membrane</location>
        <topology evidence="1">Multi-pass membrane protein</topology>
    </subcellularLocation>
</comment>
<keyword evidence="5 8" id="KW-0812">Transmembrane</keyword>
<sequence length="144" mass="15939">MASAAIKSSVAGLLVIVFCTAGIVKITDKIAPEIHKQMRREFVELAKAHPMKVWFGRSINPKLYCSTIGYIEVISALVLYGGTRRLKIASTVIMLLVMILVMQGLYWLGKPAVMFLPGALSVFLLVLNFLFLLAEEPTKAEKKQ</sequence>
<evidence type="ECO:0000256" key="4">
    <source>
        <dbReference type="ARBA" id="ARBA00022519"/>
    </source>
</evidence>
<evidence type="ECO:0000256" key="2">
    <source>
        <dbReference type="ARBA" id="ARBA00006679"/>
    </source>
</evidence>
<dbReference type="PANTHER" id="PTHR13163">
    <property type="entry name" value="SPINAL CORD EXPRESSION PROTEIN 4"/>
    <property type="match status" value="1"/>
</dbReference>
<dbReference type="AlphaFoldDB" id="A0AAD9QK67"/>
<keyword evidence="6 8" id="KW-1133">Transmembrane helix</keyword>
<evidence type="ECO:0000313" key="9">
    <source>
        <dbReference type="EMBL" id="KAK2562843.1"/>
    </source>
</evidence>
<evidence type="ECO:0000256" key="7">
    <source>
        <dbReference type="ARBA" id="ARBA00023136"/>
    </source>
</evidence>
<dbReference type="InterPro" id="IPR040399">
    <property type="entry name" value="TMEM35A/B"/>
</dbReference>
<gene>
    <name evidence="9" type="ORF">P5673_013801</name>
</gene>
<keyword evidence="7 8" id="KW-0472">Membrane</keyword>
<dbReference type="Pfam" id="PF04217">
    <property type="entry name" value="DUF412"/>
    <property type="match status" value="1"/>
</dbReference>
<evidence type="ECO:0000256" key="3">
    <source>
        <dbReference type="ARBA" id="ARBA00022475"/>
    </source>
</evidence>
<proteinExistence type="inferred from homology"/>
<organism evidence="9 10">
    <name type="scientific">Acropora cervicornis</name>
    <name type="common">Staghorn coral</name>
    <dbReference type="NCBI Taxonomy" id="6130"/>
    <lineage>
        <taxon>Eukaryota</taxon>
        <taxon>Metazoa</taxon>
        <taxon>Cnidaria</taxon>
        <taxon>Anthozoa</taxon>
        <taxon>Hexacorallia</taxon>
        <taxon>Scleractinia</taxon>
        <taxon>Astrocoeniina</taxon>
        <taxon>Acroporidae</taxon>
        <taxon>Acropora</taxon>
    </lineage>
</organism>
<evidence type="ECO:0000256" key="8">
    <source>
        <dbReference type="SAM" id="Phobius"/>
    </source>
</evidence>